<evidence type="ECO:0000313" key="3">
    <source>
        <dbReference type="EMBL" id="TFE45798.1"/>
    </source>
</evidence>
<dbReference type="Gene3D" id="3.90.220.20">
    <property type="entry name" value="DNA methylase specificity domains"/>
    <property type="match status" value="2"/>
</dbReference>
<dbReference type="PANTHER" id="PTHR30408">
    <property type="entry name" value="TYPE-1 RESTRICTION ENZYME ECOKI SPECIFICITY PROTEIN"/>
    <property type="match status" value="1"/>
</dbReference>
<dbReference type="AlphaFoldDB" id="A0A4Y8N8T6"/>
<dbReference type="SUPFAM" id="SSF116734">
    <property type="entry name" value="DNA methylase specificity domain"/>
    <property type="match status" value="2"/>
</dbReference>
<dbReference type="GO" id="GO:0004519">
    <property type="term" value="F:endonuclease activity"/>
    <property type="evidence" value="ECO:0007669"/>
    <property type="project" value="UniProtKB-KW"/>
</dbReference>
<dbReference type="GeneID" id="97308230"/>
<keyword evidence="3" id="KW-0255">Endonuclease</keyword>
<keyword evidence="2" id="KW-0238">DNA-binding</keyword>
<reference evidence="3 4" key="1">
    <citation type="submission" date="2019-03" db="EMBL/GenBank/DDBJ databases">
        <title>Complete Genome Sequence of Paraburkholderia dipogonis ICMP 19430T, a Nitrogen-fixing Symbiont of the South African Invasive Legume Dipogon lignosus in New Zealand.</title>
        <authorList>
            <person name="De Meyer S.E."/>
        </authorList>
    </citation>
    <scope>NUCLEOTIDE SEQUENCE [LARGE SCALE GENOMIC DNA]</scope>
    <source>
        <strain evidence="3 4">ICMP 19430</strain>
    </source>
</reference>
<sequence>MASKLGSVDPSRFPDESFDLYSIPAYDAQIPQVELGSAIGSTKQIVAPNDVLLSKIVPHIRRTWIVGENRGRRLIASGEWIVFRSESVAPQFLRHLLRGDAFHAQFMTTVSGVGGSLLRARPAQVAQIQIKVPSLAEQRRIAAILDKADALRVKRTQAIALLDSLARSIFLEMFGDHAAKSWTTTTINAVAASEGGIRTGPFGSQLLHSEFVDEGIAVLGIDNVVANEFRWGASRFITSTKFESLKRYKVSPGDVLITIMGTCGRCAIVPSTIPLAINTKHLCCITLDQKRCLPEFLHSYFLLHPTALRYLQQKAKGAIMDGLNMGTIKEMPLPMAPIELQRAYALRVGAIHRMRQQHEQSLQALEFCFSSLQHRAFTGTL</sequence>
<proteinExistence type="predicted"/>
<keyword evidence="1" id="KW-0680">Restriction system</keyword>
<dbReference type="InterPro" id="IPR052021">
    <property type="entry name" value="Type-I_RS_S_subunit"/>
</dbReference>
<dbReference type="GO" id="GO:0003677">
    <property type="term" value="F:DNA binding"/>
    <property type="evidence" value="ECO:0007669"/>
    <property type="project" value="UniProtKB-KW"/>
</dbReference>
<dbReference type="InterPro" id="IPR044946">
    <property type="entry name" value="Restrct_endonuc_typeI_TRD_sf"/>
</dbReference>
<dbReference type="RefSeq" id="WP_134457437.1">
    <property type="nucleotide sequence ID" value="NZ_JBHMFL010000017.1"/>
</dbReference>
<organism evidence="3 4">
    <name type="scientific">Paraburkholderia dipogonis</name>
    <dbReference type="NCBI Taxonomy" id="1211383"/>
    <lineage>
        <taxon>Bacteria</taxon>
        <taxon>Pseudomonadati</taxon>
        <taxon>Pseudomonadota</taxon>
        <taxon>Betaproteobacteria</taxon>
        <taxon>Burkholderiales</taxon>
        <taxon>Burkholderiaceae</taxon>
        <taxon>Paraburkholderia</taxon>
    </lineage>
</organism>
<dbReference type="GO" id="GO:0009307">
    <property type="term" value="P:DNA restriction-modification system"/>
    <property type="evidence" value="ECO:0007669"/>
    <property type="project" value="UniProtKB-KW"/>
</dbReference>
<name>A0A4Y8N8T6_9BURK</name>
<keyword evidence="3" id="KW-0378">Hydrolase</keyword>
<protein>
    <submittedName>
        <fullName evidence="3">Restriction endonuclease subunit S</fullName>
    </submittedName>
</protein>
<dbReference type="Proteomes" id="UP000297385">
    <property type="component" value="Unassembled WGS sequence"/>
</dbReference>
<dbReference type="PANTHER" id="PTHR30408:SF12">
    <property type="entry name" value="TYPE I RESTRICTION ENZYME MJAVIII SPECIFICITY SUBUNIT"/>
    <property type="match status" value="1"/>
</dbReference>
<evidence type="ECO:0000256" key="2">
    <source>
        <dbReference type="ARBA" id="ARBA00023125"/>
    </source>
</evidence>
<evidence type="ECO:0000256" key="1">
    <source>
        <dbReference type="ARBA" id="ARBA00022747"/>
    </source>
</evidence>
<gene>
    <name evidence="3" type="ORF">E2553_12695</name>
</gene>
<dbReference type="EMBL" id="SNVI01000001">
    <property type="protein sequence ID" value="TFE45798.1"/>
    <property type="molecule type" value="Genomic_DNA"/>
</dbReference>
<evidence type="ECO:0000313" key="4">
    <source>
        <dbReference type="Proteomes" id="UP000297385"/>
    </source>
</evidence>
<accession>A0A4Y8N8T6</accession>
<keyword evidence="3" id="KW-0540">Nuclease</keyword>
<comment type="caution">
    <text evidence="3">The sequence shown here is derived from an EMBL/GenBank/DDBJ whole genome shotgun (WGS) entry which is preliminary data.</text>
</comment>